<gene>
    <name evidence="4" type="ORF">PG991_011241</name>
</gene>
<comment type="similarity">
    <text evidence="1">Belongs to the oxygen-dependent FAD-linked oxidoreductase family.</text>
</comment>
<dbReference type="InterPro" id="IPR006094">
    <property type="entry name" value="Oxid_FAD_bind_N"/>
</dbReference>
<dbReference type="SUPFAM" id="SSF56176">
    <property type="entry name" value="FAD-binding/transporter-associated domain-like"/>
    <property type="match status" value="1"/>
</dbReference>
<dbReference type="InterPro" id="IPR050432">
    <property type="entry name" value="FAD-linked_Oxidoreductases_BP"/>
</dbReference>
<keyword evidence="5" id="KW-1185">Reference proteome</keyword>
<organism evidence="4 5">
    <name type="scientific">Apiospora marii</name>
    <dbReference type="NCBI Taxonomy" id="335849"/>
    <lineage>
        <taxon>Eukaryota</taxon>
        <taxon>Fungi</taxon>
        <taxon>Dikarya</taxon>
        <taxon>Ascomycota</taxon>
        <taxon>Pezizomycotina</taxon>
        <taxon>Sordariomycetes</taxon>
        <taxon>Xylariomycetidae</taxon>
        <taxon>Amphisphaeriales</taxon>
        <taxon>Apiosporaceae</taxon>
        <taxon>Apiospora</taxon>
    </lineage>
</organism>
<evidence type="ECO:0000313" key="5">
    <source>
        <dbReference type="Proteomes" id="UP001396898"/>
    </source>
</evidence>
<feature type="domain" description="FAD-binding PCMH-type" evidence="3">
    <location>
        <begin position="113"/>
        <end position="297"/>
    </location>
</feature>
<dbReference type="Pfam" id="PF01565">
    <property type="entry name" value="FAD_binding_4"/>
    <property type="match status" value="1"/>
</dbReference>
<feature type="non-terminal residue" evidence="4">
    <location>
        <position position="1"/>
    </location>
</feature>
<dbReference type="Proteomes" id="UP001396898">
    <property type="component" value="Unassembled WGS sequence"/>
</dbReference>
<evidence type="ECO:0000313" key="4">
    <source>
        <dbReference type="EMBL" id="KAK8008690.1"/>
    </source>
</evidence>
<dbReference type="PANTHER" id="PTHR13878:SF91">
    <property type="entry name" value="FAD BINDING DOMAIN PROTEIN (AFU_ORTHOLOGUE AFUA_6G12070)-RELATED"/>
    <property type="match status" value="1"/>
</dbReference>
<dbReference type="Pfam" id="PF08031">
    <property type="entry name" value="BBE"/>
    <property type="match status" value="1"/>
</dbReference>
<keyword evidence="2" id="KW-0560">Oxidoreductase</keyword>
<dbReference type="InterPro" id="IPR012951">
    <property type="entry name" value="BBE"/>
</dbReference>
<proteinExistence type="inferred from homology"/>
<dbReference type="PROSITE" id="PS51387">
    <property type="entry name" value="FAD_PCMH"/>
    <property type="match status" value="1"/>
</dbReference>
<dbReference type="PANTHER" id="PTHR13878">
    <property type="entry name" value="GULONOLACTONE OXIDASE"/>
    <property type="match status" value="1"/>
</dbReference>
<dbReference type="InterPro" id="IPR016166">
    <property type="entry name" value="FAD-bd_PCMH"/>
</dbReference>
<reference evidence="4 5" key="1">
    <citation type="submission" date="2023-01" db="EMBL/GenBank/DDBJ databases">
        <title>Analysis of 21 Apiospora genomes using comparative genomics revels a genus with tremendous synthesis potential of carbohydrate active enzymes and secondary metabolites.</title>
        <authorList>
            <person name="Sorensen T."/>
        </authorList>
    </citation>
    <scope>NUCLEOTIDE SEQUENCE [LARGE SCALE GENOMIC DNA]</scope>
    <source>
        <strain evidence="4 5">CBS 20057</strain>
    </source>
</reference>
<protein>
    <recommendedName>
        <fullName evidence="3">FAD-binding PCMH-type domain-containing protein</fullName>
    </recommendedName>
</protein>
<dbReference type="Gene3D" id="3.30.465.10">
    <property type="match status" value="2"/>
</dbReference>
<evidence type="ECO:0000256" key="2">
    <source>
        <dbReference type="ARBA" id="ARBA00023002"/>
    </source>
</evidence>
<dbReference type="EMBL" id="JAQQWI010000016">
    <property type="protein sequence ID" value="KAK8008690.1"/>
    <property type="molecule type" value="Genomic_DNA"/>
</dbReference>
<evidence type="ECO:0000256" key="1">
    <source>
        <dbReference type="ARBA" id="ARBA00005466"/>
    </source>
</evidence>
<name>A0ABR1RDY3_9PEZI</name>
<sequence length="615" mass="66649">PMACKAAPGLPGWPTGEEWARYNLSVGGRLMQPSPPAAVCHPGQATFDPNQCTKVAAGWSTSEFHQGDPVSSMASQYVNDTCLPDVRYPCSSAGYPALVVSIIHVTHTHLMQREKKPFSNACGKRSADELRHHEYAAREHDIRVVIKSSGHDFQGRSTAPGALSIWVHHMQAISPRAAPFRPQTCSFAIDEDTVTVGGGAQMGAVYEELAKINRTVVGGASKTVAVGGYLTGGGHSILAPRYGLGADQVLEMEVVTPMGDIVTANECQNQDLFWAMRGGGGSTFGVMTSVTMRTYPSPSMLRVYLWIASPEAGKEWFWDMLGYVLSQFPHLDRQGVAGYSTVHPSMSVDFNGSKVIADVWDGNFVLPDTDDPAKMLAIWEPILDHVRKVWPEAVIIPTPAVTAFRTYLDYFHDAHDEGVFSGLDQYVGSRLLDASSLSAAGPAELGQAFKALSSPSGYGTAFLVTGSGTRNAKPRGGGNALCPAFRKAIVYATNGIAFPPLNITAREEALAKVNDAMEPLKELSPDMGAYVNEDNPGNPDWQNEFWGENYGRLAQIKRAIDPEDVLWCHPCVGNEGWQEIGSRLCRVDHASEYLNTVSARGGTRLSCRRNMKQVV</sequence>
<evidence type="ECO:0000259" key="3">
    <source>
        <dbReference type="PROSITE" id="PS51387"/>
    </source>
</evidence>
<dbReference type="InterPro" id="IPR036318">
    <property type="entry name" value="FAD-bd_PCMH-like_sf"/>
</dbReference>
<comment type="caution">
    <text evidence="4">The sequence shown here is derived from an EMBL/GenBank/DDBJ whole genome shotgun (WGS) entry which is preliminary data.</text>
</comment>
<dbReference type="InterPro" id="IPR016169">
    <property type="entry name" value="FAD-bd_PCMH_sub2"/>
</dbReference>
<accession>A0ABR1RDY3</accession>